<protein>
    <submittedName>
        <fullName evidence="2">Uncharacterized protein</fullName>
    </submittedName>
</protein>
<evidence type="ECO:0000256" key="1">
    <source>
        <dbReference type="SAM" id="Phobius"/>
    </source>
</evidence>
<evidence type="ECO:0000313" key="3">
    <source>
        <dbReference type="Proteomes" id="UP000515847"/>
    </source>
</evidence>
<name>A0A7G6DZ31_THEFR</name>
<reference evidence="2 3" key="1">
    <citation type="journal article" date="2019" name="Front. Microbiol.">
        <title>Thermoanaerosceptrum fracticalcis gen. nov. sp. nov., a Novel Fumarate-Fermenting Microorganism From a Deep Fractured Carbonate Aquifer of the US Great Basin.</title>
        <authorList>
            <person name="Hamilton-Brehm S.D."/>
            <person name="Stewart L.E."/>
            <person name="Zavarin M."/>
            <person name="Caldwell M."/>
            <person name="Lawson P.A."/>
            <person name="Onstott T.C."/>
            <person name="Grzymski J."/>
            <person name="Neveux I."/>
            <person name="Lollar B.S."/>
            <person name="Russell C.E."/>
            <person name="Moser D.P."/>
        </authorList>
    </citation>
    <scope>NUCLEOTIDE SEQUENCE [LARGE SCALE GENOMIC DNA]</scope>
    <source>
        <strain evidence="2 3">DRI-13</strain>
    </source>
</reference>
<keyword evidence="1" id="KW-0472">Membrane</keyword>
<feature type="transmembrane region" description="Helical" evidence="1">
    <location>
        <begin position="6"/>
        <end position="23"/>
    </location>
</feature>
<organism evidence="2 3">
    <name type="scientific">Thermanaerosceptrum fracticalcis</name>
    <dbReference type="NCBI Taxonomy" id="1712410"/>
    <lineage>
        <taxon>Bacteria</taxon>
        <taxon>Bacillati</taxon>
        <taxon>Bacillota</taxon>
        <taxon>Clostridia</taxon>
        <taxon>Eubacteriales</taxon>
        <taxon>Peptococcaceae</taxon>
        <taxon>Thermanaerosceptrum</taxon>
    </lineage>
</organism>
<dbReference type="AlphaFoldDB" id="A0A7G6DZ31"/>
<keyword evidence="3" id="KW-1185">Reference proteome</keyword>
<evidence type="ECO:0000313" key="2">
    <source>
        <dbReference type="EMBL" id="QNB45085.1"/>
    </source>
</evidence>
<keyword evidence="1" id="KW-0812">Transmembrane</keyword>
<sequence length="93" mass="11501">MEDWKGLLLILYMVFLFYAFTVGRRWRHYYQTKRLIKDLEKYFGQELPYYKKQRDQKNVNWERVLQMLRKEPTTPEVARLKEQVKKRVGAAVK</sequence>
<dbReference type="EMBL" id="CP045798">
    <property type="protein sequence ID" value="QNB45085.1"/>
    <property type="molecule type" value="Genomic_DNA"/>
</dbReference>
<gene>
    <name evidence="2" type="ORF">BR63_01360</name>
</gene>
<dbReference type="RefSeq" id="WP_034423264.1">
    <property type="nucleotide sequence ID" value="NZ_CP045798.1"/>
</dbReference>
<dbReference type="Proteomes" id="UP000515847">
    <property type="component" value="Chromosome"/>
</dbReference>
<accession>A0A7G6DZ31</accession>
<dbReference type="KEGG" id="tfr:BR63_01360"/>
<keyword evidence="1" id="KW-1133">Transmembrane helix</keyword>
<proteinExistence type="predicted"/>